<comment type="caution">
    <text evidence="2">The sequence shown here is derived from an EMBL/GenBank/DDBJ whole genome shotgun (WGS) entry which is preliminary data.</text>
</comment>
<dbReference type="OrthoDB" id="769097at2759"/>
<name>A0A835VAK9_VANPL</name>
<accession>A0A835VAK9</accession>
<feature type="compositionally biased region" description="Basic and acidic residues" evidence="1">
    <location>
        <begin position="32"/>
        <end position="46"/>
    </location>
</feature>
<dbReference type="EMBL" id="JADCNM010000003">
    <property type="protein sequence ID" value="KAG0489880.1"/>
    <property type="molecule type" value="Genomic_DNA"/>
</dbReference>
<evidence type="ECO:0000313" key="2">
    <source>
        <dbReference type="EMBL" id="KAG0489880.1"/>
    </source>
</evidence>
<feature type="region of interest" description="Disordered" evidence="1">
    <location>
        <begin position="32"/>
        <end position="113"/>
    </location>
</feature>
<gene>
    <name evidence="2" type="ORF">HPP92_006743</name>
</gene>
<evidence type="ECO:0000256" key="1">
    <source>
        <dbReference type="SAM" id="MobiDB-lite"/>
    </source>
</evidence>
<dbReference type="AlphaFoldDB" id="A0A835VAK9"/>
<organism evidence="2 3">
    <name type="scientific">Vanilla planifolia</name>
    <name type="common">Vanilla</name>
    <dbReference type="NCBI Taxonomy" id="51239"/>
    <lineage>
        <taxon>Eukaryota</taxon>
        <taxon>Viridiplantae</taxon>
        <taxon>Streptophyta</taxon>
        <taxon>Embryophyta</taxon>
        <taxon>Tracheophyta</taxon>
        <taxon>Spermatophyta</taxon>
        <taxon>Magnoliopsida</taxon>
        <taxon>Liliopsida</taxon>
        <taxon>Asparagales</taxon>
        <taxon>Orchidaceae</taxon>
        <taxon>Vanilloideae</taxon>
        <taxon>Vanilleae</taxon>
        <taxon>Vanilla</taxon>
    </lineage>
</organism>
<reference evidence="2 3" key="1">
    <citation type="journal article" date="2020" name="Nat. Food">
        <title>A phased Vanilla planifolia genome enables genetic improvement of flavour and production.</title>
        <authorList>
            <person name="Hasing T."/>
            <person name="Tang H."/>
            <person name="Brym M."/>
            <person name="Khazi F."/>
            <person name="Huang T."/>
            <person name="Chambers A.H."/>
        </authorList>
    </citation>
    <scope>NUCLEOTIDE SEQUENCE [LARGE SCALE GENOMIC DNA]</scope>
    <source>
        <tissue evidence="2">Leaf</tissue>
    </source>
</reference>
<dbReference type="Proteomes" id="UP000639772">
    <property type="component" value="Chromosome 3"/>
</dbReference>
<protein>
    <submittedName>
        <fullName evidence="2">Uncharacterized protein</fullName>
    </submittedName>
</protein>
<sequence length="213" mass="23956">MGCGTSRPEPGEEIPASLISLRRRLHELRRSRTEELRRERGDRKDSIVSTTELLRPEERDVDDFDAVCRGKDEANRKSAEEAEEEEEEQGRGIGFGRERKEGQAAAEDLPGSPSFRFYFADAVDRSVESHAVTVQAPEIEKPFEEQELLQQKENHYESLASGEGSDMKAMKKAKGRKFMALPKANFLNVRGCYSMNSASLSSQGPRMISEKAT</sequence>
<evidence type="ECO:0000313" key="3">
    <source>
        <dbReference type="Proteomes" id="UP000639772"/>
    </source>
</evidence>
<proteinExistence type="predicted"/>
<feature type="compositionally biased region" description="Basic and acidic residues" evidence="1">
    <location>
        <begin position="66"/>
        <end position="80"/>
    </location>
</feature>